<evidence type="ECO:0000256" key="6">
    <source>
        <dbReference type="RuleBase" id="RU003943"/>
    </source>
</evidence>
<evidence type="ECO:0000256" key="7">
    <source>
        <dbReference type="SAM" id="Phobius"/>
    </source>
</evidence>
<keyword evidence="3 6" id="KW-0812">Transmembrane</keyword>
<reference evidence="8" key="1">
    <citation type="submission" date="2022-12" db="EMBL/GenBank/DDBJ databases">
        <title>Peptostreptococcus.</title>
        <authorList>
            <person name="Lee S.H."/>
        </authorList>
    </citation>
    <scope>NUCLEOTIDE SEQUENCE</scope>
    <source>
        <strain evidence="8">CBA3647</strain>
    </source>
</reference>
<keyword evidence="6" id="KW-0813">Transport</keyword>
<dbReference type="EMBL" id="CP114052">
    <property type="protein sequence ID" value="WAW15538.1"/>
    <property type="molecule type" value="Genomic_DNA"/>
</dbReference>
<name>A0ABY7JQA9_9FIRM</name>
<dbReference type="PANTHER" id="PTHR30477:SF0">
    <property type="entry name" value="METAL TRANSPORT SYSTEM MEMBRANE PROTEIN TM_0125-RELATED"/>
    <property type="match status" value="1"/>
</dbReference>
<dbReference type="RefSeq" id="WP_269312211.1">
    <property type="nucleotide sequence ID" value="NZ_CP114052.1"/>
</dbReference>
<keyword evidence="9" id="KW-1185">Reference proteome</keyword>
<dbReference type="Pfam" id="PF00950">
    <property type="entry name" value="ABC-3"/>
    <property type="match status" value="1"/>
</dbReference>
<accession>A0ABY7JQA9</accession>
<sequence>MLQFDFMRRALVAGFLLSIMIPLIGVVLVNRKTSMLGDALSHTSLAGVGMGLILGFDPVMGAIIICIVSAFAIEAIRKKFPQYGDMATAVIMSTGLGLAAILSDFAPGGNNFESYLFGSISSVTNQDLINVSIVALLVFFISLVYYGALLDISIDVNLARIAGVKVKRINSMITFLAAITVAMACKIVGALLVASLIVLPVATSLIIARSYKQTMLLSIILGVLYTMMGIVISYHFDLKPGGAIVINSVVGMIIVVVYKKIRYSYLDKFLI</sequence>
<keyword evidence="4 7" id="KW-1133">Transmembrane helix</keyword>
<evidence type="ECO:0000313" key="9">
    <source>
        <dbReference type="Proteomes" id="UP001164187"/>
    </source>
</evidence>
<comment type="subcellular location">
    <subcellularLocation>
        <location evidence="6">Cell membrane</location>
        <topology evidence="6">Multi-pass membrane protein</topology>
    </subcellularLocation>
    <subcellularLocation>
        <location evidence="1">Membrane</location>
        <topology evidence="1">Multi-pass membrane protein</topology>
    </subcellularLocation>
</comment>
<evidence type="ECO:0000256" key="3">
    <source>
        <dbReference type="ARBA" id="ARBA00022692"/>
    </source>
</evidence>
<feature type="transmembrane region" description="Helical" evidence="7">
    <location>
        <begin position="215"/>
        <end position="236"/>
    </location>
</feature>
<evidence type="ECO:0000256" key="2">
    <source>
        <dbReference type="ARBA" id="ARBA00008034"/>
    </source>
</evidence>
<feature type="transmembrane region" description="Helical" evidence="7">
    <location>
        <begin position="12"/>
        <end position="29"/>
    </location>
</feature>
<proteinExistence type="inferred from homology"/>
<dbReference type="SUPFAM" id="SSF81345">
    <property type="entry name" value="ABC transporter involved in vitamin B12 uptake, BtuC"/>
    <property type="match status" value="1"/>
</dbReference>
<feature type="transmembrane region" description="Helical" evidence="7">
    <location>
        <begin position="242"/>
        <end position="258"/>
    </location>
</feature>
<dbReference type="PANTHER" id="PTHR30477">
    <property type="entry name" value="ABC-TRANSPORTER METAL-BINDING PROTEIN"/>
    <property type="match status" value="1"/>
</dbReference>
<evidence type="ECO:0000256" key="5">
    <source>
        <dbReference type="ARBA" id="ARBA00023136"/>
    </source>
</evidence>
<evidence type="ECO:0000313" key="8">
    <source>
        <dbReference type="EMBL" id="WAW15538.1"/>
    </source>
</evidence>
<organism evidence="8 9">
    <name type="scientific">Peptostreptococcus equinus</name>
    <dbReference type="NCBI Taxonomy" id="3003601"/>
    <lineage>
        <taxon>Bacteria</taxon>
        <taxon>Bacillati</taxon>
        <taxon>Bacillota</taxon>
        <taxon>Clostridia</taxon>
        <taxon>Peptostreptococcales</taxon>
        <taxon>Peptostreptococcaceae</taxon>
        <taxon>Peptostreptococcus</taxon>
    </lineage>
</organism>
<dbReference type="Gene3D" id="1.10.3470.10">
    <property type="entry name" value="ABC transporter involved in vitamin B12 uptake, BtuC"/>
    <property type="match status" value="1"/>
</dbReference>
<keyword evidence="5 7" id="KW-0472">Membrane</keyword>
<gene>
    <name evidence="8" type="ORF">O0R46_03595</name>
</gene>
<dbReference type="InterPro" id="IPR001626">
    <property type="entry name" value="ABC_TroCD"/>
</dbReference>
<evidence type="ECO:0000256" key="4">
    <source>
        <dbReference type="ARBA" id="ARBA00022989"/>
    </source>
</evidence>
<protein>
    <submittedName>
        <fullName evidence="8">Metal ABC transporter permease</fullName>
    </submittedName>
</protein>
<feature type="transmembrane region" description="Helical" evidence="7">
    <location>
        <begin position="128"/>
        <end position="148"/>
    </location>
</feature>
<evidence type="ECO:0000256" key="1">
    <source>
        <dbReference type="ARBA" id="ARBA00004141"/>
    </source>
</evidence>
<comment type="similarity">
    <text evidence="2 6">Belongs to the ABC-3 integral membrane protein family.</text>
</comment>
<feature type="transmembrane region" description="Helical" evidence="7">
    <location>
        <begin position="49"/>
        <end position="73"/>
    </location>
</feature>
<dbReference type="Proteomes" id="UP001164187">
    <property type="component" value="Chromosome"/>
</dbReference>
<dbReference type="InterPro" id="IPR037294">
    <property type="entry name" value="ABC_BtuC-like"/>
</dbReference>
<feature type="transmembrane region" description="Helical" evidence="7">
    <location>
        <begin position="85"/>
        <end position="108"/>
    </location>
</feature>